<protein>
    <recommendedName>
        <fullName evidence="3">Adenylyl cyclase-associated protein</fullName>
    </recommendedName>
</protein>
<reference evidence="6" key="1">
    <citation type="journal article" date="2019" name="Fungal Biol. Biotechnol.">
        <title>Draft genome sequence of fastidious pathogen Ceratobasidium theobromae, which causes vascular-streak dieback in Theobroma cacao.</title>
        <authorList>
            <person name="Ali S.S."/>
            <person name="Asman A."/>
            <person name="Shao J."/>
            <person name="Firmansyah A.P."/>
            <person name="Susilo A.W."/>
            <person name="Rosmana A."/>
            <person name="McMahon P."/>
            <person name="Junaid M."/>
            <person name="Guest D."/>
            <person name="Kheng T.Y."/>
            <person name="Meinhardt L.W."/>
            <person name="Bailey B.A."/>
        </authorList>
    </citation>
    <scope>NUCLEOTIDE SEQUENCE [LARGE SCALE GENOMIC DNA]</scope>
    <source>
        <strain evidence="6">CT2</strain>
    </source>
</reference>
<organism evidence="6 7">
    <name type="scientific">Ceratobasidium theobromae</name>
    <dbReference type="NCBI Taxonomy" id="1582974"/>
    <lineage>
        <taxon>Eukaryota</taxon>
        <taxon>Fungi</taxon>
        <taxon>Dikarya</taxon>
        <taxon>Basidiomycota</taxon>
        <taxon>Agaricomycotina</taxon>
        <taxon>Agaricomycetes</taxon>
        <taxon>Cantharellales</taxon>
        <taxon>Ceratobasidiaceae</taxon>
        <taxon>Ceratobasidium</taxon>
    </lineage>
</organism>
<dbReference type="CDD" id="cd07389">
    <property type="entry name" value="MPP_PhoD"/>
    <property type="match status" value="1"/>
</dbReference>
<feature type="region of interest" description="Disordered" evidence="4">
    <location>
        <begin position="309"/>
        <end position="358"/>
    </location>
</feature>
<dbReference type="Gene3D" id="3.60.21.70">
    <property type="entry name" value="PhoD-like phosphatase"/>
    <property type="match status" value="1"/>
</dbReference>
<dbReference type="GO" id="GO:0007010">
    <property type="term" value="P:cytoskeleton organization"/>
    <property type="evidence" value="ECO:0007669"/>
    <property type="project" value="InterPro"/>
</dbReference>
<dbReference type="SUPFAM" id="SSF69340">
    <property type="entry name" value="C-terminal domain of adenylylcyclase associated protein"/>
    <property type="match status" value="1"/>
</dbReference>
<dbReference type="Proteomes" id="UP000383932">
    <property type="component" value="Unassembled WGS sequence"/>
</dbReference>
<feature type="compositionally biased region" description="Basic and acidic residues" evidence="4">
    <location>
        <begin position="309"/>
        <end position="322"/>
    </location>
</feature>
<feature type="compositionally biased region" description="Low complexity" evidence="4">
    <location>
        <begin position="713"/>
        <end position="724"/>
    </location>
</feature>
<dbReference type="SUPFAM" id="SSF101278">
    <property type="entry name" value="N-terminal domain of adenylylcyclase associated protein, CAP"/>
    <property type="match status" value="1"/>
</dbReference>
<dbReference type="PANTHER" id="PTHR46689">
    <property type="entry name" value="MEMBRANE PROTEIN, PUTATIVE-RELATED"/>
    <property type="match status" value="1"/>
</dbReference>
<feature type="domain" description="C-CAP/cofactor C-like" evidence="5">
    <location>
        <begin position="358"/>
        <end position="495"/>
    </location>
</feature>
<evidence type="ECO:0000256" key="1">
    <source>
        <dbReference type="ARBA" id="ARBA00007659"/>
    </source>
</evidence>
<dbReference type="GO" id="GO:0016020">
    <property type="term" value="C:membrane"/>
    <property type="evidence" value="ECO:0007669"/>
    <property type="project" value="TreeGrafter"/>
</dbReference>
<dbReference type="InterPro" id="IPR017901">
    <property type="entry name" value="C-CAP_CF_C-like"/>
</dbReference>
<dbReference type="Pfam" id="PF21938">
    <property type="entry name" value="CAP_N"/>
    <property type="match status" value="1"/>
</dbReference>
<dbReference type="Pfam" id="PF08603">
    <property type="entry name" value="CAP_C"/>
    <property type="match status" value="1"/>
</dbReference>
<dbReference type="InterPro" id="IPR006599">
    <property type="entry name" value="CARP_motif"/>
</dbReference>
<dbReference type="AlphaFoldDB" id="A0A5N5QRA4"/>
<dbReference type="PROSITE" id="PS51329">
    <property type="entry name" value="C_CAP_COFACTOR_C"/>
    <property type="match status" value="1"/>
</dbReference>
<dbReference type="InterPro" id="IPR013912">
    <property type="entry name" value="Adenylate_cyclase-assoc_CAP_C"/>
</dbReference>
<feature type="region of interest" description="Disordered" evidence="4">
    <location>
        <begin position="708"/>
        <end position="740"/>
    </location>
</feature>
<dbReference type="InterPro" id="IPR018946">
    <property type="entry name" value="PhoD-like_MPP"/>
</dbReference>
<dbReference type="InterPro" id="IPR036222">
    <property type="entry name" value="CAP_N_sf"/>
</dbReference>
<dbReference type="InterPro" id="IPR038607">
    <property type="entry name" value="PhoD-like_sf"/>
</dbReference>
<evidence type="ECO:0000256" key="4">
    <source>
        <dbReference type="SAM" id="MobiDB-lite"/>
    </source>
</evidence>
<gene>
    <name evidence="6" type="ORF">CTheo_2430</name>
</gene>
<keyword evidence="7" id="KW-1185">Reference proteome</keyword>
<dbReference type="FunFam" id="1.25.40.330:FF:000001">
    <property type="entry name" value="Adenylyl cyclase-associated protein"/>
    <property type="match status" value="1"/>
</dbReference>
<comment type="caution">
    <text evidence="6">The sequence shown here is derived from an EMBL/GenBank/DDBJ whole genome shotgun (WGS) entry which is preliminary data.</text>
</comment>
<dbReference type="Pfam" id="PF19050">
    <property type="entry name" value="PhoD_2"/>
    <property type="match status" value="2"/>
</dbReference>
<dbReference type="Gene3D" id="1.25.40.330">
    <property type="entry name" value="Adenylate cyclase-associated CAP, N-terminal domain"/>
    <property type="match status" value="1"/>
</dbReference>
<dbReference type="SMART" id="SM00673">
    <property type="entry name" value="CARP"/>
    <property type="match status" value="2"/>
</dbReference>
<dbReference type="InterPro" id="IPR053950">
    <property type="entry name" value="CAP_N"/>
</dbReference>
<evidence type="ECO:0000313" key="7">
    <source>
        <dbReference type="Proteomes" id="UP000383932"/>
    </source>
</evidence>
<evidence type="ECO:0000259" key="5">
    <source>
        <dbReference type="PROSITE" id="PS51329"/>
    </source>
</evidence>
<dbReference type="GO" id="GO:0003779">
    <property type="term" value="F:actin binding"/>
    <property type="evidence" value="ECO:0007669"/>
    <property type="project" value="InterPro"/>
</dbReference>
<reference evidence="6" key="2">
    <citation type="submission" date="2019-04" db="EMBL/GenBank/DDBJ databases">
        <authorList>
            <person name="Ali S."/>
            <person name="Shao J."/>
            <person name="Asman A."/>
            <person name="Bailey B."/>
        </authorList>
    </citation>
    <scope>NUCLEOTIDE SEQUENCE</scope>
    <source>
        <strain evidence="6">CT2</strain>
    </source>
</reference>
<name>A0A5N5QRA4_9AGAM</name>
<comment type="similarity">
    <text evidence="1">Belongs to the CAP family.</text>
</comment>
<comment type="function">
    <text evidence="2">The N-terminal domain binds to adenylyl cyclase, thereby enabling adenylyl cyclase to be activated by upstream regulatory signals, such as Ras. The C-terminal domain is required for normal cellular morphology and growth control.</text>
</comment>
<accession>A0A5N5QRA4</accession>
<dbReference type="PANTHER" id="PTHR46689:SF1">
    <property type="entry name" value="PHOD-LIKE PHOSPHATASE DOMAIN-CONTAINING PROTEIN"/>
    <property type="match status" value="1"/>
</dbReference>
<dbReference type="InterPro" id="IPR013992">
    <property type="entry name" value="Adenylate_cyclase-assoc_CAP_N"/>
</dbReference>
<dbReference type="PROSITE" id="PS01088">
    <property type="entry name" value="CAP_1"/>
    <property type="match status" value="1"/>
</dbReference>
<evidence type="ECO:0000313" key="6">
    <source>
        <dbReference type="EMBL" id="KAB5594093.1"/>
    </source>
</evidence>
<dbReference type="InterPro" id="IPR043904">
    <property type="entry name" value="PhoD_2-like"/>
</dbReference>
<evidence type="ECO:0000256" key="2">
    <source>
        <dbReference type="ARBA" id="ARBA00054756"/>
    </source>
</evidence>
<dbReference type="Gene3D" id="2.160.20.70">
    <property type="match status" value="1"/>
</dbReference>
<dbReference type="InterPro" id="IPR036223">
    <property type="entry name" value="CAP_C_sf"/>
</dbReference>
<feature type="region of interest" description="Disordered" evidence="4">
    <location>
        <begin position="41"/>
        <end position="74"/>
    </location>
</feature>
<dbReference type="InterPro" id="IPR018106">
    <property type="entry name" value="CAP_CS_N"/>
</dbReference>
<dbReference type="InterPro" id="IPR016098">
    <property type="entry name" value="CAP/MinC_C"/>
</dbReference>
<sequence>MATNAQGLNSLATIIKRLEAATSRLEDIALAQSSATTVKQGLDAPATHPPPAPPTSRALAQPTPAASAPSVEDSESVKAFDESIIAGGLNPFLKVAEDIGGPVKEQSELVGKLFQNLRGLISCAAACAKPSDSAFMAMLGPLQSDIEAVNVIKDKYNEERDLRNHLATLSEGVPAVGWVTLSPKPALYVENMRDSAAFYANRIMKDYKEKDRKHLEWARGFLALLDDLKKYVVEYHTTGLAWNLKGDDATQFKGGAAVAPPVVAGGPPAPPPPPPPPPPPAAGPPTVAPSQPSGTAAVFAEINRGEEVTKGLRKVNKDEMTHKNPALRASGTVPASSAAGMRKPSKPVKPVALQTKKPPKMELAGTKWTIENYENESALIVENTEISHIVNVFNCKNTTIQVKGKVNGVVLFNCKKTSVLIDSLVASLSITSSPSFTVQITGVAPTIQVDNSDSGQIYLSKKCLGVEILTAKCSAINVSIPEEGAEEGVFVERAVPEMLRTTVQDGKLVTGIVEHSGTPPFATKIWMMSGIMRGDERPRLNEPWVGGFQAQGRMPTPQRAQVPQGSAQIPDALESGCVIQTTMHEMLIEDSSYVEPGYRPPPWAPEIHIPGATYSDSYTPASASHQGSLKSAVERSQSLRAPARMNPHLQLMCGPLLRYDTVDSDGVWHGAAMVVTDDAGSQYDPHPMLHLEWDPLRPVQIGTISHQDGRSMSTLASPVVSPSTPSHPQPSPYLETSVQSDAFPPSHAYQQTDVPGHEIWVYNSPEKTYTFWRFLIQIPLGPNEMGVRYRVNMGPEIEFFVPGENQNMRWAAHSCNGFSAGINPDDFCGPGHASGYDPVWSDLLEKHSQRPFHALVGGGDQLYCDILMREPELQGYIALKTPKEKITAPLTDDISFAIDRHYCNEFKRGAFAKANRSIPMVNMLDDHDLIDGFDPGDLQLSPIFRAVGSRGYFFFLLFQCFIVDGVDGTNPIPGIHTFKSTIIGGDGPWIPAPGHSILTYLGPKVRMLLLDCRAERKKDLVCSQTTYDRVFWHMDQLPPEVEHIVIQLGIPIAYPRMNFLETALESKLNPFTTLAQKGSLGLSGFVNKFNKDPELLDDLSDHWTAKGHKKERNWFVEKLQGLAQAKHVRITFLSGDVHCAAVGYFKTLVRGKGNEIDPSVDPRYMLNVVSSAIVNTPPPAGAQTMVGMLANKAHRSMHYCDTDESMIPLFQKDTNGTPLKQPYIMGKRNYTRAEIDEQSGGLEFDIRIEKGKGLGRTVGYVVQAPPPRW</sequence>
<feature type="compositionally biased region" description="Pro residues" evidence="4">
    <location>
        <begin position="267"/>
        <end position="287"/>
    </location>
</feature>
<proteinExistence type="inferred from homology"/>
<evidence type="ECO:0000256" key="3">
    <source>
        <dbReference type="ARBA" id="ARBA00072052"/>
    </source>
</evidence>
<dbReference type="Pfam" id="PF01213">
    <property type="entry name" value="CAP_N-CM"/>
    <property type="match status" value="1"/>
</dbReference>
<feature type="region of interest" description="Disordered" evidence="4">
    <location>
        <begin position="258"/>
        <end position="293"/>
    </location>
</feature>
<dbReference type="OrthoDB" id="2419400at2759"/>
<dbReference type="EMBL" id="SSOP01000025">
    <property type="protein sequence ID" value="KAB5594093.1"/>
    <property type="molecule type" value="Genomic_DNA"/>
</dbReference>